<proteinExistence type="predicted"/>
<protein>
    <submittedName>
        <fullName evidence="4">Spondin_N</fullName>
    </submittedName>
</protein>
<dbReference type="NCBIfam" id="NF038123">
    <property type="entry name" value="NF038123_dom"/>
    <property type="match status" value="1"/>
</dbReference>
<organism evidence="4 5">
    <name type="scientific">Desulfopila aestuarii DSM 18488</name>
    <dbReference type="NCBI Taxonomy" id="1121416"/>
    <lineage>
        <taxon>Bacteria</taxon>
        <taxon>Pseudomonadati</taxon>
        <taxon>Thermodesulfobacteriota</taxon>
        <taxon>Desulfobulbia</taxon>
        <taxon>Desulfobulbales</taxon>
        <taxon>Desulfocapsaceae</taxon>
        <taxon>Desulfopila</taxon>
    </lineage>
</organism>
<name>A0A1M7YJC1_9BACT</name>
<evidence type="ECO:0000313" key="4">
    <source>
        <dbReference type="EMBL" id="SHO52648.1"/>
    </source>
</evidence>
<dbReference type="EMBL" id="FRFE01000038">
    <property type="protein sequence ID" value="SHO52648.1"/>
    <property type="molecule type" value="Genomic_DNA"/>
</dbReference>
<dbReference type="Gene3D" id="2.60.40.2130">
    <property type="entry name" value="F-spondin domain"/>
    <property type="match status" value="1"/>
</dbReference>
<feature type="compositionally biased region" description="Gly residues" evidence="1">
    <location>
        <begin position="180"/>
        <end position="189"/>
    </location>
</feature>
<evidence type="ECO:0000256" key="2">
    <source>
        <dbReference type="SAM" id="SignalP"/>
    </source>
</evidence>
<feature type="chain" id="PRO_5012139011" evidence="2">
    <location>
        <begin position="26"/>
        <end position="241"/>
    </location>
</feature>
<dbReference type="RefSeq" id="WP_200802463.1">
    <property type="nucleotide sequence ID" value="NZ_FRFE01000038.1"/>
</dbReference>
<feature type="domain" description="Spondin" evidence="3">
    <location>
        <begin position="40"/>
        <end position="158"/>
    </location>
</feature>
<accession>A0A1M7YJC1</accession>
<evidence type="ECO:0000313" key="5">
    <source>
        <dbReference type="Proteomes" id="UP000184603"/>
    </source>
</evidence>
<keyword evidence="2" id="KW-0732">Signal</keyword>
<dbReference type="AlphaFoldDB" id="A0A1M7YJC1"/>
<gene>
    <name evidence="4" type="ORF">SAMN02745220_04668</name>
</gene>
<feature type="signal peptide" evidence="2">
    <location>
        <begin position="1"/>
        <end position="25"/>
    </location>
</feature>
<dbReference type="STRING" id="1121416.SAMN02745220_04668"/>
<keyword evidence="5" id="KW-1185">Reference proteome</keyword>
<dbReference type="Pfam" id="PF06468">
    <property type="entry name" value="Spond_N"/>
    <property type="match status" value="1"/>
</dbReference>
<dbReference type="InterPro" id="IPR038678">
    <property type="entry name" value="Spondin_N_sf"/>
</dbReference>
<evidence type="ECO:0000259" key="3">
    <source>
        <dbReference type="Pfam" id="PF06468"/>
    </source>
</evidence>
<reference evidence="4 5" key="1">
    <citation type="submission" date="2016-12" db="EMBL/GenBank/DDBJ databases">
        <authorList>
            <person name="Song W.-J."/>
            <person name="Kurnit D.M."/>
        </authorList>
    </citation>
    <scope>NUCLEOTIDE SEQUENCE [LARGE SCALE GENOMIC DNA]</scope>
    <source>
        <strain evidence="4 5">DSM 18488</strain>
    </source>
</reference>
<dbReference type="Proteomes" id="UP000184603">
    <property type="component" value="Unassembled WGS sequence"/>
</dbReference>
<feature type="region of interest" description="Disordered" evidence="1">
    <location>
        <begin position="168"/>
        <end position="189"/>
    </location>
</feature>
<sequence>MKKNGMRTLVFLLLSVVFSAGQAMAGKVYVTVKNLTNGLYFTPLLITAHDYETRLFELGSPASFALQNMAEGGNITLLTEMVGGEDRDTIVNPAGGLLGPGEILDNVELNPGKTNDYLSLTAMLLPTNDGFVGADSLPIPNRPGIYSYFLYGYDAGTEANDELITGGGAPGAPGIPAAPGGDGGTGGTGVSSYDTNTTVHIHRGTIGDLDPSGGISDLDSSIHRWLNPVAELIIEVRGRER</sequence>
<evidence type="ECO:0000256" key="1">
    <source>
        <dbReference type="SAM" id="MobiDB-lite"/>
    </source>
</evidence>
<dbReference type="InterPro" id="IPR009465">
    <property type="entry name" value="Spondin_N"/>
</dbReference>